<gene>
    <name evidence="2" type="ORF">SBA1_930001</name>
</gene>
<feature type="transmembrane region" description="Helical" evidence="1">
    <location>
        <begin position="133"/>
        <end position="150"/>
    </location>
</feature>
<dbReference type="Proteomes" id="UP000238701">
    <property type="component" value="Unassembled WGS sequence"/>
</dbReference>
<keyword evidence="1" id="KW-0812">Transmembrane</keyword>
<keyword evidence="1" id="KW-0472">Membrane</keyword>
<protein>
    <submittedName>
        <fullName evidence="2">Uncharacterized protein</fullName>
    </submittedName>
</protein>
<sequence>MRFRPDVDVQHTYVAFAATARDVTKLGQLVGTYPGKVTVEARCRDGLKRSFGTLEELLGYENPVRAAITRLEFSANSSDGLLMAEVILGSLERFDEAKNVWLSGKASNEPSFHARVAEILDGMRPWYSRIAKLHVSTVGFYLLLPAYGVLKYNLHYVDALALIGAVAVIGPPAWCALWLRRLWFPVSTFAIGQGLERHKRELPARWLATLVCCLRTVSKVTRG</sequence>
<dbReference type="OrthoDB" id="7067963at2"/>
<accession>A0A2U3LD00</accession>
<evidence type="ECO:0000313" key="3">
    <source>
        <dbReference type="Proteomes" id="UP000238701"/>
    </source>
</evidence>
<evidence type="ECO:0000313" key="2">
    <source>
        <dbReference type="EMBL" id="SPF49710.1"/>
    </source>
</evidence>
<evidence type="ECO:0000256" key="1">
    <source>
        <dbReference type="SAM" id="Phobius"/>
    </source>
</evidence>
<reference evidence="3" key="1">
    <citation type="submission" date="2018-02" db="EMBL/GenBank/DDBJ databases">
        <authorList>
            <person name="Hausmann B."/>
        </authorList>
    </citation>
    <scope>NUCLEOTIDE SEQUENCE [LARGE SCALE GENOMIC DNA]</scope>
    <source>
        <strain evidence="3">Peat soil MAG SbA1</strain>
    </source>
</reference>
<dbReference type="EMBL" id="OMOD01000192">
    <property type="protein sequence ID" value="SPF49710.1"/>
    <property type="molecule type" value="Genomic_DNA"/>
</dbReference>
<feature type="transmembrane region" description="Helical" evidence="1">
    <location>
        <begin position="156"/>
        <end position="179"/>
    </location>
</feature>
<proteinExistence type="predicted"/>
<organism evidence="2 3">
    <name type="scientific">Candidatus Sulfotelmatobacter kueseliae</name>
    <dbReference type="NCBI Taxonomy" id="2042962"/>
    <lineage>
        <taxon>Bacteria</taxon>
        <taxon>Pseudomonadati</taxon>
        <taxon>Acidobacteriota</taxon>
        <taxon>Terriglobia</taxon>
        <taxon>Terriglobales</taxon>
        <taxon>Candidatus Korobacteraceae</taxon>
        <taxon>Candidatus Sulfotelmatobacter</taxon>
    </lineage>
</organism>
<dbReference type="AlphaFoldDB" id="A0A2U3LD00"/>
<name>A0A2U3LD00_9BACT</name>
<keyword evidence="1" id="KW-1133">Transmembrane helix</keyword>